<dbReference type="Proteomes" id="UP001148786">
    <property type="component" value="Unassembled WGS sequence"/>
</dbReference>
<organism evidence="2 3">
    <name type="scientific">Agrocybe chaxingu</name>
    <dbReference type="NCBI Taxonomy" id="84603"/>
    <lineage>
        <taxon>Eukaryota</taxon>
        <taxon>Fungi</taxon>
        <taxon>Dikarya</taxon>
        <taxon>Basidiomycota</taxon>
        <taxon>Agaricomycotina</taxon>
        <taxon>Agaricomycetes</taxon>
        <taxon>Agaricomycetidae</taxon>
        <taxon>Agaricales</taxon>
        <taxon>Agaricineae</taxon>
        <taxon>Strophariaceae</taxon>
        <taxon>Agrocybe</taxon>
    </lineage>
</organism>
<proteinExistence type="predicted"/>
<gene>
    <name evidence="2" type="ORF">NLJ89_g5166</name>
</gene>
<dbReference type="PROSITE" id="PS50006">
    <property type="entry name" value="FHA_DOMAIN"/>
    <property type="match status" value="1"/>
</dbReference>
<protein>
    <recommendedName>
        <fullName evidence="1">FHA domain-containing protein</fullName>
    </recommendedName>
</protein>
<dbReference type="InterPro" id="IPR000253">
    <property type="entry name" value="FHA_dom"/>
</dbReference>
<name>A0A9W8K1J0_9AGAR</name>
<dbReference type="OrthoDB" id="2423701at2759"/>
<dbReference type="EMBL" id="JANKHO010000469">
    <property type="protein sequence ID" value="KAJ3509543.1"/>
    <property type="molecule type" value="Genomic_DNA"/>
</dbReference>
<feature type="domain" description="FHA" evidence="1">
    <location>
        <begin position="133"/>
        <end position="202"/>
    </location>
</feature>
<accession>A0A9W8K1J0</accession>
<evidence type="ECO:0000313" key="2">
    <source>
        <dbReference type="EMBL" id="KAJ3509543.1"/>
    </source>
</evidence>
<keyword evidence="3" id="KW-1185">Reference proteome</keyword>
<evidence type="ECO:0000313" key="3">
    <source>
        <dbReference type="Proteomes" id="UP001148786"/>
    </source>
</evidence>
<evidence type="ECO:0000259" key="1">
    <source>
        <dbReference type="PROSITE" id="PS50006"/>
    </source>
</evidence>
<sequence>MALKPLPLPLPLHELASKDDLHRWLAHLLLCTLSNGKRMIPDTKWIALPNNLGAFFHLLTHLHRVGFPSHWLGDFLQFVMSDTLFCDVEPYDGHLPVPLSEIDRRIPRRKVDLGGWQAELEVILALVADAVPFSVGTPPDFATIEDIMRFECDVSLIPGAECNIGKAHALIFFDPSQDYHPVGVINNLPAVLNGSSRMNARFQIFLGQNIIDLYQKNAVSWKISRKWHEKMKAEDWSMMVFRSDIRSPVNYYSNLPDFCRAMGGEYRGIAKAAT</sequence>
<reference evidence="2" key="1">
    <citation type="submission" date="2022-07" db="EMBL/GenBank/DDBJ databases">
        <title>Genome Sequence of Agrocybe chaxingu.</title>
        <authorList>
            <person name="Buettner E."/>
        </authorList>
    </citation>
    <scope>NUCLEOTIDE SEQUENCE</scope>
    <source>
        <strain evidence="2">MP-N11</strain>
    </source>
</reference>
<comment type="caution">
    <text evidence="2">The sequence shown here is derived from an EMBL/GenBank/DDBJ whole genome shotgun (WGS) entry which is preliminary data.</text>
</comment>
<dbReference type="AlphaFoldDB" id="A0A9W8K1J0"/>